<feature type="non-terminal residue" evidence="1">
    <location>
        <position position="65"/>
    </location>
</feature>
<evidence type="ECO:0000313" key="2">
    <source>
        <dbReference type="Proteomes" id="UP000045706"/>
    </source>
</evidence>
<name>A0A0G4L310_VERLO</name>
<dbReference type="AlphaFoldDB" id="A0A0G4L310"/>
<evidence type="ECO:0000313" key="1">
    <source>
        <dbReference type="EMBL" id="CRK16369.1"/>
    </source>
</evidence>
<gene>
    <name evidence="1" type="ORF">BN1723_010950</name>
</gene>
<sequence length="65" mass="7473">MATQMKYKWNIHSLLSASNENLLKWGGSRDAWRCLSDTLQDERLKEGDEKAMAIVGSWGIKDDHH</sequence>
<dbReference type="EMBL" id="CVQI01006891">
    <property type="protein sequence ID" value="CRK16369.1"/>
    <property type="molecule type" value="Genomic_DNA"/>
</dbReference>
<protein>
    <submittedName>
        <fullName evidence="1">Uncharacterized protein</fullName>
    </submittedName>
</protein>
<organism evidence="1 2">
    <name type="scientific">Verticillium longisporum</name>
    <name type="common">Verticillium dahliae var. longisporum</name>
    <dbReference type="NCBI Taxonomy" id="100787"/>
    <lineage>
        <taxon>Eukaryota</taxon>
        <taxon>Fungi</taxon>
        <taxon>Dikarya</taxon>
        <taxon>Ascomycota</taxon>
        <taxon>Pezizomycotina</taxon>
        <taxon>Sordariomycetes</taxon>
        <taxon>Hypocreomycetidae</taxon>
        <taxon>Glomerellales</taxon>
        <taxon>Plectosphaerellaceae</taxon>
        <taxon>Verticillium</taxon>
    </lineage>
</organism>
<reference evidence="2" key="1">
    <citation type="submission" date="2015-05" db="EMBL/GenBank/DDBJ databases">
        <authorList>
            <person name="Fogelqvist Johan"/>
        </authorList>
    </citation>
    <scope>NUCLEOTIDE SEQUENCE [LARGE SCALE GENOMIC DNA]</scope>
</reference>
<dbReference type="Proteomes" id="UP000045706">
    <property type="component" value="Unassembled WGS sequence"/>
</dbReference>
<accession>A0A0G4L310</accession>
<proteinExistence type="predicted"/>